<protein>
    <submittedName>
        <fullName evidence="2">Uncharacterized protein</fullName>
    </submittedName>
</protein>
<dbReference type="AlphaFoldDB" id="A0A8K0J1C5"/>
<keyword evidence="1" id="KW-0732">Signal</keyword>
<organism evidence="2 3">
    <name type="scientific">Claviceps africana</name>
    <dbReference type="NCBI Taxonomy" id="83212"/>
    <lineage>
        <taxon>Eukaryota</taxon>
        <taxon>Fungi</taxon>
        <taxon>Dikarya</taxon>
        <taxon>Ascomycota</taxon>
        <taxon>Pezizomycotina</taxon>
        <taxon>Sordariomycetes</taxon>
        <taxon>Hypocreomycetidae</taxon>
        <taxon>Hypocreales</taxon>
        <taxon>Clavicipitaceae</taxon>
        <taxon>Claviceps</taxon>
    </lineage>
</organism>
<sequence>MHSALVLLSVASLGLANMYAVPATMPYGVSTTGTPTMDASTMSTSVTWTTTTTLSSTSTMRVVTSAMGNGTVVE</sequence>
<gene>
    <name evidence="2" type="ORF">E4U42_001968</name>
</gene>
<evidence type="ECO:0000256" key="1">
    <source>
        <dbReference type="SAM" id="SignalP"/>
    </source>
</evidence>
<feature type="non-terminal residue" evidence="2">
    <location>
        <position position="74"/>
    </location>
</feature>
<dbReference type="Proteomes" id="UP000811619">
    <property type="component" value="Unassembled WGS sequence"/>
</dbReference>
<accession>A0A8K0J1C5</accession>
<proteinExistence type="predicted"/>
<dbReference type="EMBL" id="SRPY01001632">
    <property type="protein sequence ID" value="KAG5912715.1"/>
    <property type="molecule type" value="Genomic_DNA"/>
</dbReference>
<comment type="caution">
    <text evidence="2">The sequence shown here is derived from an EMBL/GenBank/DDBJ whole genome shotgun (WGS) entry which is preliminary data.</text>
</comment>
<keyword evidence="3" id="KW-1185">Reference proteome</keyword>
<evidence type="ECO:0000313" key="3">
    <source>
        <dbReference type="Proteomes" id="UP000811619"/>
    </source>
</evidence>
<name>A0A8K0J1C5_9HYPO</name>
<feature type="chain" id="PRO_5035457427" evidence="1">
    <location>
        <begin position="17"/>
        <end position="74"/>
    </location>
</feature>
<reference evidence="2" key="1">
    <citation type="journal article" date="2020" name="bioRxiv">
        <title>Whole genome comparisons of ergot fungi reveals the divergence and evolution of species within the genus Claviceps are the result of varying mechanisms driving genome evolution and host range expansion.</title>
        <authorList>
            <person name="Wyka S.A."/>
            <person name="Mondo S.J."/>
            <person name="Liu M."/>
            <person name="Dettman J."/>
            <person name="Nalam V."/>
            <person name="Broders K.D."/>
        </authorList>
    </citation>
    <scope>NUCLEOTIDE SEQUENCE</scope>
    <source>
        <strain evidence="2">CCC 489</strain>
    </source>
</reference>
<feature type="signal peptide" evidence="1">
    <location>
        <begin position="1"/>
        <end position="16"/>
    </location>
</feature>
<evidence type="ECO:0000313" key="2">
    <source>
        <dbReference type="EMBL" id="KAG5912715.1"/>
    </source>
</evidence>